<feature type="compositionally biased region" description="Polar residues" evidence="2">
    <location>
        <begin position="419"/>
        <end position="428"/>
    </location>
</feature>
<evidence type="ECO:0000313" key="4">
    <source>
        <dbReference type="EMBL" id="KAK9974965.1"/>
    </source>
</evidence>
<keyword evidence="3" id="KW-0812">Transmembrane</keyword>
<keyword evidence="5" id="KW-1185">Reference proteome</keyword>
<dbReference type="GO" id="GO:0008285">
    <property type="term" value="P:negative regulation of cell population proliferation"/>
    <property type="evidence" value="ECO:0007669"/>
    <property type="project" value="TreeGrafter"/>
</dbReference>
<dbReference type="PANTHER" id="PTHR15154:SF2">
    <property type="entry name" value="HAMARTIN"/>
    <property type="match status" value="1"/>
</dbReference>
<keyword evidence="1" id="KW-0175">Coiled coil</keyword>
<dbReference type="EMBL" id="JAWDJR010000005">
    <property type="protein sequence ID" value="KAK9974965.1"/>
    <property type="molecule type" value="Genomic_DNA"/>
</dbReference>
<dbReference type="InterPro" id="IPR007483">
    <property type="entry name" value="Hamartin"/>
</dbReference>
<keyword evidence="3" id="KW-0472">Membrane</keyword>
<feature type="coiled-coil region" evidence="1">
    <location>
        <begin position="859"/>
        <end position="921"/>
    </location>
</feature>
<feature type="region of interest" description="Disordered" evidence="2">
    <location>
        <begin position="950"/>
        <end position="988"/>
    </location>
</feature>
<evidence type="ECO:0000313" key="5">
    <source>
        <dbReference type="Proteomes" id="UP001479290"/>
    </source>
</evidence>
<evidence type="ECO:0000256" key="3">
    <source>
        <dbReference type="SAM" id="Phobius"/>
    </source>
</evidence>
<feature type="coiled-coil region" evidence="1">
    <location>
        <begin position="714"/>
        <end position="825"/>
    </location>
</feature>
<comment type="caution">
    <text evidence="4">The sequence shown here is derived from an EMBL/GenBank/DDBJ whole genome shotgun (WGS) entry which is preliminary data.</text>
</comment>
<feature type="region of interest" description="Disordered" evidence="2">
    <location>
        <begin position="325"/>
        <end position="428"/>
    </location>
</feature>
<accession>A0AAW2AQN2</accession>
<feature type="compositionally biased region" description="Polar residues" evidence="2">
    <location>
        <begin position="352"/>
        <end position="374"/>
    </location>
</feature>
<feature type="region of interest" description="Disordered" evidence="2">
    <location>
        <begin position="516"/>
        <end position="542"/>
    </location>
</feature>
<reference evidence="4 5" key="1">
    <citation type="submission" date="2024-05" db="EMBL/GenBank/DDBJ databases">
        <title>A high-quality chromosomal-level genome assembly of Topmouth culter (Culter alburnus).</title>
        <authorList>
            <person name="Zhao H."/>
        </authorList>
    </citation>
    <scope>NUCLEOTIDE SEQUENCE [LARGE SCALE GENOMIC DNA]</scope>
    <source>
        <strain evidence="4">CATC2023</strain>
        <tissue evidence="4">Muscle</tissue>
    </source>
</reference>
<keyword evidence="3" id="KW-1133">Transmembrane helix</keyword>
<evidence type="ECO:0000256" key="2">
    <source>
        <dbReference type="SAM" id="MobiDB-lite"/>
    </source>
</evidence>
<dbReference type="GO" id="GO:0051726">
    <property type="term" value="P:regulation of cell cycle"/>
    <property type="evidence" value="ECO:0007669"/>
    <property type="project" value="TreeGrafter"/>
</dbReference>
<gene>
    <name evidence="4" type="ORF">ABG768_023029</name>
</gene>
<feature type="compositionally biased region" description="Polar residues" evidence="2">
    <location>
        <begin position="950"/>
        <end position="976"/>
    </location>
</feature>
<protein>
    <recommendedName>
        <fullName evidence="6">Hamartin</fullName>
    </recommendedName>
</protein>
<feature type="compositionally biased region" description="Polar residues" evidence="2">
    <location>
        <begin position="639"/>
        <end position="649"/>
    </location>
</feature>
<sequence>MAKDQPNAFDLVPLLGSSDLHELEQVKNLLQETLSADKGTMLLNSLVDYFLDTSSSQALDILSSVREPHDKYLLDKMNECMGKQSCRLSTITLLGHVVRKQPPWIHKIARFPLLASLLKCLKTDSDVVVLITGVLVLITLLPMIPQTNKQLLCEYFDIFGRLAAWNQRHPGAQGVFAVHLHASVYSLFHRLYGMYPCNFVSYLRAHYSMKENVDTFEEVVKPMLEHVRIHPELITGTKDYEVDPIRWKRFEPHDIVIECAKISLDSKEASSEEGYSSLSDHIPRRPVDHSRSCSELSIHEITSVTPMAAVRQSLSLSLPYLTVTQDSGSSAQAPNHQSEDLNSSGTKEEMWSPSSMCGMTTPPSSRGMSPTTVSDVLHSASHLSGRIPSTPGDGKWTLSPSTPSGSSPLTSLSEDMGQPAQNTSSTQAKVIQTCKELKKVTPRSINNNGGVVDAKTPVPLAQLSDIVKRTDGEREDDTINEEILSLTQTRLDFGMRPGIDCSFSGSLDTLLSSHPSHEQNLVSTPDRVECSTKGGEQQPPWSLWPAFTPIENGKSSIFSLSDLTKESMPYEPLFDLALPKVASLFLERKTAEAFQRAGGEKEDREELEGEDLSATSPLEVLDRVIQQGHDTHEKVLKRTLSSQSQSADQHSGGPVSAASDELGMLRSQLLLLHNQLLYERHKREQHALRNRRLFGRIVNTTALEEQNNSMKTQLKLQEIEIKTVQVSLQEEQRRSRRVQEDREALVSQLQTQIQQLQKERNDYYSKMQELKSDLQENQKKVGEMEAELQKANNKVCNMGHMLSQLSIKLNNSENMEQQMAFLNKQLLLLGEANKLFAEEIDRLGPEASKELNMLQASSLREVERLRQSSLQQSQRLEAAQQRITDLENQLAKKEQVIREQKKLLENVKNQAMEQLQASENRYLAQKHITQALQSELLELYSQIELKNLNTNAPAQPTSEPSSPTNQRPNGNSTGPSAPSPSADPMKREEGTHMCVNGEISAGSPQTPTAFINGSQEEDLSALTRSFPALPCDSPLAVGSYPSTGSFLGKRAREMFRNKSESHYEGEPSAFTCLSKDFKVQPITDPKESMELEGATEQADLQPMDRPRAYNIQRRRQQDLRIMDYNETLHEH</sequence>
<dbReference type="PANTHER" id="PTHR15154">
    <property type="entry name" value="HAMARTIN"/>
    <property type="match status" value="1"/>
</dbReference>
<feature type="region of interest" description="Disordered" evidence="2">
    <location>
        <begin position="1085"/>
        <end position="1107"/>
    </location>
</feature>
<feature type="region of interest" description="Disordered" evidence="2">
    <location>
        <begin position="639"/>
        <end position="658"/>
    </location>
</feature>
<evidence type="ECO:0000256" key="1">
    <source>
        <dbReference type="SAM" id="Coils"/>
    </source>
</evidence>
<dbReference type="Pfam" id="PF04388">
    <property type="entry name" value="Hamartin"/>
    <property type="match status" value="2"/>
</dbReference>
<proteinExistence type="predicted"/>
<dbReference type="GO" id="GO:0033596">
    <property type="term" value="C:TSC1-TSC2 complex"/>
    <property type="evidence" value="ECO:0007669"/>
    <property type="project" value="TreeGrafter"/>
</dbReference>
<dbReference type="AlphaFoldDB" id="A0AAW2AQN2"/>
<name>A0AAW2AQN2_CULAL</name>
<organism evidence="4 5">
    <name type="scientific">Culter alburnus</name>
    <name type="common">Topmouth culter</name>
    <dbReference type="NCBI Taxonomy" id="194366"/>
    <lineage>
        <taxon>Eukaryota</taxon>
        <taxon>Metazoa</taxon>
        <taxon>Chordata</taxon>
        <taxon>Craniata</taxon>
        <taxon>Vertebrata</taxon>
        <taxon>Euteleostomi</taxon>
        <taxon>Actinopterygii</taxon>
        <taxon>Neopterygii</taxon>
        <taxon>Teleostei</taxon>
        <taxon>Ostariophysi</taxon>
        <taxon>Cypriniformes</taxon>
        <taxon>Xenocyprididae</taxon>
        <taxon>Xenocypridinae</taxon>
        <taxon>Culter</taxon>
    </lineage>
</organism>
<feature type="compositionally biased region" description="Polar residues" evidence="2">
    <location>
        <begin position="325"/>
        <end position="345"/>
    </location>
</feature>
<feature type="transmembrane region" description="Helical" evidence="3">
    <location>
        <begin position="127"/>
        <end position="144"/>
    </location>
</feature>
<dbReference type="Proteomes" id="UP001479290">
    <property type="component" value="Unassembled WGS sequence"/>
</dbReference>
<evidence type="ECO:0008006" key="6">
    <source>
        <dbReference type="Google" id="ProtNLM"/>
    </source>
</evidence>
<dbReference type="GO" id="GO:0032007">
    <property type="term" value="P:negative regulation of TOR signaling"/>
    <property type="evidence" value="ECO:0007669"/>
    <property type="project" value="TreeGrafter"/>
</dbReference>
<feature type="compositionally biased region" description="Low complexity" evidence="2">
    <location>
        <begin position="397"/>
        <end position="413"/>
    </location>
</feature>